<dbReference type="Gene3D" id="3.30.420.10">
    <property type="entry name" value="Ribonuclease H-like superfamily/Ribonuclease H"/>
    <property type="match status" value="1"/>
</dbReference>
<gene>
    <name evidence="1" type="ORF">HNY73_007407</name>
</gene>
<proteinExistence type="predicted"/>
<evidence type="ECO:0000313" key="2">
    <source>
        <dbReference type="Proteomes" id="UP000807504"/>
    </source>
</evidence>
<protein>
    <submittedName>
        <fullName evidence="1">Transposable element Tc1 transposase like protein</fullName>
    </submittedName>
</protein>
<reference evidence="1" key="1">
    <citation type="journal article" date="2020" name="bioRxiv">
        <title>Chromosome-level reference genome of the European wasp spider Argiope bruennichi: a resource for studies on range expansion and evolutionary adaptation.</title>
        <authorList>
            <person name="Sheffer M.M."/>
            <person name="Hoppe A."/>
            <person name="Krehenwinkel H."/>
            <person name="Uhl G."/>
            <person name="Kuss A.W."/>
            <person name="Jensen L."/>
            <person name="Jensen C."/>
            <person name="Gillespie R.G."/>
            <person name="Hoff K.J."/>
            <person name="Prost S."/>
        </authorList>
    </citation>
    <scope>NUCLEOTIDE SEQUENCE</scope>
</reference>
<accession>A0A8T0FKW2</accession>
<keyword evidence="2" id="KW-1185">Reference proteome</keyword>
<dbReference type="EMBL" id="JABXBU010000012">
    <property type="protein sequence ID" value="KAF8789473.1"/>
    <property type="molecule type" value="Genomic_DNA"/>
</dbReference>
<name>A0A8T0FKW2_ARGBR</name>
<evidence type="ECO:0000313" key="1">
    <source>
        <dbReference type="EMBL" id="KAF8789473.1"/>
    </source>
</evidence>
<organism evidence="1 2">
    <name type="scientific">Argiope bruennichi</name>
    <name type="common">Wasp spider</name>
    <name type="synonym">Aranea bruennichi</name>
    <dbReference type="NCBI Taxonomy" id="94029"/>
    <lineage>
        <taxon>Eukaryota</taxon>
        <taxon>Metazoa</taxon>
        <taxon>Ecdysozoa</taxon>
        <taxon>Arthropoda</taxon>
        <taxon>Chelicerata</taxon>
        <taxon>Arachnida</taxon>
        <taxon>Araneae</taxon>
        <taxon>Araneomorphae</taxon>
        <taxon>Entelegynae</taxon>
        <taxon>Araneoidea</taxon>
        <taxon>Araneidae</taxon>
        <taxon>Argiope</taxon>
    </lineage>
</organism>
<dbReference type="AlphaFoldDB" id="A0A8T0FKW2"/>
<comment type="caution">
    <text evidence="1">The sequence shown here is derived from an EMBL/GenBank/DDBJ whole genome shotgun (WGS) entry which is preliminary data.</text>
</comment>
<dbReference type="InterPro" id="IPR036397">
    <property type="entry name" value="RNaseH_sf"/>
</dbReference>
<dbReference type="Proteomes" id="UP000807504">
    <property type="component" value="Unassembled WGS sequence"/>
</dbReference>
<dbReference type="GO" id="GO:0003676">
    <property type="term" value="F:nucleic acid binding"/>
    <property type="evidence" value="ECO:0007669"/>
    <property type="project" value="InterPro"/>
</dbReference>
<reference evidence="1" key="2">
    <citation type="submission" date="2020-06" db="EMBL/GenBank/DDBJ databases">
        <authorList>
            <person name="Sheffer M."/>
        </authorList>
    </citation>
    <scope>NUCLEOTIDE SEQUENCE</scope>
</reference>
<sequence length="118" mass="13078">MVTSDTGSGIQVVESIPNKCYCNQEGWPRLSQSNDACSGSLFDWQSRSPDLNPIEHVWDGLGRAIAQRNPRLNTLQELKAALLEEWALLPQAFIDPLINSMKARCEACIVVHGGHTPY</sequence>